<feature type="domain" description="Peptidase M28" evidence="18">
    <location>
        <begin position="114"/>
        <end position="294"/>
    </location>
</feature>
<dbReference type="Pfam" id="PF22250">
    <property type="entry name" value="PFF1_C"/>
    <property type="match status" value="1"/>
</dbReference>
<evidence type="ECO:0000256" key="5">
    <source>
        <dbReference type="ARBA" id="ARBA00022554"/>
    </source>
</evidence>
<dbReference type="GO" id="GO:0008235">
    <property type="term" value="F:metalloexopeptidase activity"/>
    <property type="evidence" value="ECO:0007669"/>
    <property type="project" value="InterPro"/>
</dbReference>
<feature type="region of interest" description="Disordered" evidence="16">
    <location>
        <begin position="528"/>
        <end position="579"/>
    </location>
</feature>
<keyword evidence="14" id="KW-0325">Glycoprotein</keyword>
<evidence type="ECO:0000256" key="7">
    <source>
        <dbReference type="ARBA" id="ARBA00022692"/>
    </source>
</evidence>
<evidence type="ECO:0000256" key="10">
    <source>
        <dbReference type="ARBA" id="ARBA00022833"/>
    </source>
</evidence>
<sequence length="943" mass="104679">MNLRTPSFSSGSVSSAVLVSYIVILFLVFWENVLPDAPKDQQGLSLESAYNDLHHITERPHPYNSHANDYVRQYILERVYSIADEYPHVHVVDDLRSNGSWASSSYGVYFEGTNVLVKVDGTNPDFWDKSGVLFSAHYDSVSTAPGTTDDGMGVVTLLQLIEYFSKHRTERTAIFNINNGEEDWLNGAHAFLQHPWSQIPDSFLNLEGAASGGRPILFRATSSAVLRAFKSRNVPRPHANVLSADAFKRGAIRSGTDYEVYTDGANMQGLDLAFYKGRSKYHTKFDAIPYTDGQERSLWAMMEAARGAGASLLSESATHDPDNYVPAVYFDLFSVRLVLFPLNSLYIFNIIFLILGPILLIALLFIQAVIKAAQKGHSEEHYRLIWRWSKFWVAIIVTLAVQALLVLISVKANPYIVYSSPYIVLFCLTSVSFVTFTWIIAYDLPAAPHDDVVESSAENQKEIIILQSYFLSWILLLLSTIAIGKSEIGGLYLVTFWSLGLWLASSVRSLDTIFSVRHLPTAFVPIEHRSRSGSPSSYGPRIHHEEPTEQTPLVQGQDNGHGGYTENDSGSREHDESHKREDEKLIDWWSLQFIFTVPAPVILAAHIGNLLLDATCQTLADGNSKATVYASASLIGFLLVLPLAPFSFHIHRSIGSILLIFVVVFGIWSLVVFPFNPDAPLKIYFQQQVQLEGAVTTSPLSTQLSAVNAARVPVIRNITTSFYGVHEFLESDIIPTLPSAHGKNITCIPSTTKPGLIGCTWSGGVAFPDPGAASTPHNETTPVGPGANFFNAQFLRTSTTTARITIHGTNTKNCRLYFDKQPIIKYVVQGSSNGMQYPYRIHEPGLKELRLWSREYNKDFTVDIEWRDNYGLGEGIKGRVACEWAEFASASAGLPSEGEDPVNGGFRSAKIPMLEEVLAFLPTWVAVSKFTDGLVEAWEYFEV</sequence>
<feature type="transmembrane region" description="Helical" evidence="17">
    <location>
        <begin position="489"/>
        <end position="507"/>
    </location>
</feature>
<name>A0AAD5VYW9_9AGAR</name>
<dbReference type="PANTHER" id="PTHR12147:SF58">
    <property type="entry name" value="VACUOLAR MEMBRANE PROTEASE"/>
    <property type="match status" value="1"/>
</dbReference>
<accession>A0AAD5VYW9</accession>
<protein>
    <recommendedName>
        <fullName evidence="15">Peptide hydrolase</fullName>
        <ecNumber evidence="15">3.4.-.-</ecNumber>
    </recommendedName>
</protein>
<dbReference type="Proteomes" id="UP001213000">
    <property type="component" value="Unassembled WGS sequence"/>
</dbReference>
<evidence type="ECO:0000256" key="14">
    <source>
        <dbReference type="ARBA" id="ARBA00023180"/>
    </source>
</evidence>
<comment type="similarity">
    <text evidence="4 15">Belongs to the peptidase M28 family.</text>
</comment>
<comment type="subcellular location">
    <subcellularLocation>
        <location evidence="3">Vacuole membrane</location>
        <topology evidence="3">Multi-pass membrane protein</topology>
    </subcellularLocation>
</comment>
<evidence type="ECO:0000256" key="3">
    <source>
        <dbReference type="ARBA" id="ARBA00004128"/>
    </source>
</evidence>
<evidence type="ECO:0000259" key="19">
    <source>
        <dbReference type="Pfam" id="PF22250"/>
    </source>
</evidence>
<dbReference type="EC" id="3.4.-.-" evidence="15"/>
<evidence type="ECO:0000313" key="22">
    <source>
        <dbReference type="Proteomes" id="UP001213000"/>
    </source>
</evidence>
<evidence type="ECO:0000256" key="9">
    <source>
        <dbReference type="ARBA" id="ARBA00022801"/>
    </source>
</evidence>
<evidence type="ECO:0000256" key="8">
    <source>
        <dbReference type="ARBA" id="ARBA00022723"/>
    </source>
</evidence>
<comment type="caution">
    <text evidence="21">The sequence shown here is derived from an EMBL/GenBank/DDBJ whole genome shotgun (WGS) entry which is preliminary data.</text>
</comment>
<dbReference type="InterPro" id="IPR045175">
    <property type="entry name" value="M28_fam"/>
</dbReference>
<organism evidence="21 22">
    <name type="scientific">Leucocoprinus birnbaumii</name>
    <dbReference type="NCBI Taxonomy" id="56174"/>
    <lineage>
        <taxon>Eukaryota</taxon>
        <taxon>Fungi</taxon>
        <taxon>Dikarya</taxon>
        <taxon>Basidiomycota</taxon>
        <taxon>Agaricomycotina</taxon>
        <taxon>Agaricomycetes</taxon>
        <taxon>Agaricomycetidae</taxon>
        <taxon>Agaricales</taxon>
        <taxon>Agaricineae</taxon>
        <taxon>Agaricaceae</taxon>
        <taxon>Leucocoprinus</taxon>
    </lineage>
</organism>
<feature type="transmembrane region" description="Helical" evidence="17">
    <location>
        <begin position="422"/>
        <end position="442"/>
    </location>
</feature>
<feature type="domain" description="Vacuolar membrane protease transmembrane" evidence="20">
    <location>
        <begin position="391"/>
        <end position="515"/>
    </location>
</feature>
<evidence type="ECO:0000313" key="21">
    <source>
        <dbReference type="EMBL" id="KAJ3571738.1"/>
    </source>
</evidence>
<feature type="domain" description="Vacuolar membrane protease C-terminal" evidence="19">
    <location>
        <begin position="681"/>
        <end position="936"/>
    </location>
</feature>
<feature type="transmembrane region" description="Helical" evidence="17">
    <location>
        <begin position="463"/>
        <end position="483"/>
    </location>
</feature>
<dbReference type="GO" id="GO:0006508">
    <property type="term" value="P:proteolysis"/>
    <property type="evidence" value="ECO:0007669"/>
    <property type="project" value="UniProtKB-KW"/>
</dbReference>
<keyword evidence="6 15" id="KW-0645">Protease</keyword>
<feature type="transmembrane region" description="Helical" evidence="17">
    <location>
        <begin position="391"/>
        <end position="410"/>
    </location>
</feature>
<evidence type="ECO:0000256" key="17">
    <source>
        <dbReference type="SAM" id="Phobius"/>
    </source>
</evidence>
<evidence type="ECO:0000259" key="18">
    <source>
        <dbReference type="Pfam" id="PF04389"/>
    </source>
</evidence>
<proteinExistence type="inferred from homology"/>
<keyword evidence="7 17" id="KW-0812">Transmembrane</keyword>
<dbReference type="CDD" id="cd03875">
    <property type="entry name" value="M28_Fxna_like"/>
    <property type="match status" value="1"/>
</dbReference>
<dbReference type="EMBL" id="JANIEX010000172">
    <property type="protein sequence ID" value="KAJ3571738.1"/>
    <property type="molecule type" value="Genomic_DNA"/>
</dbReference>
<keyword evidence="11 17" id="KW-1133">Transmembrane helix</keyword>
<dbReference type="SUPFAM" id="SSF53187">
    <property type="entry name" value="Zn-dependent exopeptidases"/>
    <property type="match status" value="1"/>
</dbReference>
<feature type="transmembrane region" description="Helical" evidence="17">
    <location>
        <begin position="655"/>
        <end position="675"/>
    </location>
</feature>
<dbReference type="GO" id="GO:0005774">
    <property type="term" value="C:vacuolar membrane"/>
    <property type="evidence" value="ECO:0007669"/>
    <property type="project" value="UniProtKB-SubCell"/>
</dbReference>
<evidence type="ECO:0000256" key="2">
    <source>
        <dbReference type="ARBA" id="ARBA00003273"/>
    </source>
</evidence>
<dbReference type="AlphaFoldDB" id="A0AAD5VYW9"/>
<keyword evidence="9 15" id="KW-0378">Hydrolase</keyword>
<dbReference type="PANTHER" id="PTHR12147">
    <property type="entry name" value="METALLOPEPTIDASE M28 FAMILY MEMBER"/>
    <property type="match status" value="1"/>
</dbReference>
<feature type="transmembrane region" description="Helical" evidence="17">
    <location>
        <begin position="628"/>
        <end position="648"/>
    </location>
</feature>
<feature type="domain" description="Vacuolar membrane protease transmembrane" evidence="20">
    <location>
        <begin position="541"/>
        <end position="649"/>
    </location>
</feature>
<keyword evidence="8 15" id="KW-0479">Metal-binding</keyword>
<dbReference type="InterPro" id="IPR007484">
    <property type="entry name" value="Peptidase_M28"/>
</dbReference>
<gene>
    <name evidence="21" type="ORF">NP233_g3556</name>
</gene>
<dbReference type="InterPro" id="IPR053975">
    <property type="entry name" value="PFF1_C"/>
</dbReference>
<keyword evidence="13 17" id="KW-0472">Membrane</keyword>
<keyword evidence="5" id="KW-0926">Vacuole</keyword>
<keyword evidence="22" id="KW-1185">Reference proteome</keyword>
<feature type="transmembrane region" description="Helical" evidence="17">
    <location>
        <begin position="12"/>
        <end position="30"/>
    </location>
</feature>
<dbReference type="InterPro" id="IPR048024">
    <property type="entry name" value="Fxna-like_M28_dom"/>
</dbReference>
<evidence type="ECO:0000256" key="16">
    <source>
        <dbReference type="SAM" id="MobiDB-lite"/>
    </source>
</evidence>
<dbReference type="Pfam" id="PF04389">
    <property type="entry name" value="Peptidase_M28"/>
    <property type="match status" value="1"/>
</dbReference>
<evidence type="ECO:0000256" key="4">
    <source>
        <dbReference type="ARBA" id="ARBA00010918"/>
    </source>
</evidence>
<evidence type="ECO:0000256" key="6">
    <source>
        <dbReference type="ARBA" id="ARBA00022670"/>
    </source>
</evidence>
<dbReference type="InterPro" id="IPR053976">
    <property type="entry name" value="PFF1_TM"/>
</dbReference>
<evidence type="ECO:0000256" key="13">
    <source>
        <dbReference type="ARBA" id="ARBA00023136"/>
    </source>
</evidence>
<evidence type="ECO:0000259" key="20">
    <source>
        <dbReference type="Pfam" id="PF22251"/>
    </source>
</evidence>
<reference evidence="21" key="1">
    <citation type="submission" date="2022-07" db="EMBL/GenBank/DDBJ databases">
        <title>Genome Sequence of Leucocoprinus birnbaumii.</title>
        <authorList>
            <person name="Buettner E."/>
        </authorList>
    </citation>
    <scope>NUCLEOTIDE SEQUENCE</scope>
    <source>
        <strain evidence="21">VT141</strain>
    </source>
</reference>
<feature type="compositionally biased region" description="Polar residues" evidence="16">
    <location>
        <begin position="549"/>
        <end position="558"/>
    </location>
</feature>
<comment type="function">
    <text evidence="2">May be involved in vacuolar sorting and osmoregulation.</text>
</comment>
<evidence type="ECO:0000256" key="15">
    <source>
        <dbReference type="RuleBase" id="RU361240"/>
    </source>
</evidence>
<dbReference type="Gene3D" id="3.40.630.10">
    <property type="entry name" value="Zn peptidases"/>
    <property type="match status" value="1"/>
</dbReference>
<dbReference type="Pfam" id="PF22251">
    <property type="entry name" value="PFF1_TM"/>
    <property type="match status" value="2"/>
</dbReference>
<evidence type="ECO:0000256" key="1">
    <source>
        <dbReference type="ARBA" id="ARBA00001947"/>
    </source>
</evidence>
<keyword evidence="10 15" id="KW-0862">Zinc</keyword>
<feature type="transmembrane region" description="Helical" evidence="17">
    <location>
        <begin position="588"/>
        <end position="608"/>
    </location>
</feature>
<feature type="transmembrane region" description="Helical" evidence="17">
    <location>
        <begin position="346"/>
        <end position="370"/>
    </location>
</feature>
<comment type="cofactor">
    <cofactor evidence="1">
        <name>Zn(2+)</name>
        <dbReference type="ChEBI" id="CHEBI:29105"/>
    </cofactor>
</comment>
<keyword evidence="12" id="KW-0482">Metalloprotease</keyword>
<evidence type="ECO:0000256" key="12">
    <source>
        <dbReference type="ARBA" id="ARBA00023049"/>
    </source>
</evidence>
<evidence type="ECO:0000256" key="11">
    <source>
        <dbReference type="ARBA" id="ARBA00022989"/>
    </source>
</evidence>
<dbReference type="GO" id="GO:0046872">
    <property type="term" value="F:metal ion binding"/>
    <property type="evidence" value="ECO:0007669"/>
    <property type="project" value="UniProtKB-KW"/>
</dbReference>
<feature type="compositionally biased region" description="Basic and acidic residues" evidence="16">
    <location>
        <begin position="569"/>
        <end position="579"/>
    </location>
</feature>